<evidence type="ECO:0000313" key="2">
    <source>
        <dbReference type="EMBL" id="ROQ29898.1"/>
    </source>
</evidence>
<keyword evidence="1" id="KW-0732">Signal</keyword>
<gene>
    <name evidence="2" type="ORF">EDC28_102273</name>
</gene>
<proteinExistence type="predicted"/>
<sequence length="40" mass="4173">MFTATLLATVLNFFAPSTASVDATVTAAPVTVLIDDQVEM</sequence>
<protein>
    <submittedName>
        <fullName evidence="2">Uncharacterized protein</fullName>
    </submittedName>
</protein>
<evidence type="ECO:0000313" key="3">
    <source>
        <dbReference type="Proteomes" id="UP000268033"/>
    </source>
</evidence>
<comment type="caution">
    <text evidence="2">The sequence shown here is derived from an EMBL/GenBank/DDBJ whole genome shotgun (WGS) entry which is preliminary data.</text>
</comment>
<dbReference type="AlphaFoldDB" id="A0A3N1PPI3"/>
<dbReference type="EMBL" id="RJUL01000002">
    <property type="protein sequence ID" value="ROQ29898.1"/>
    <property type="molecule type" value="Genomic_DNA"/>
</dbReference>
<reference evidence="2 3" key="1">
    <citation type="submission" date="2018-11" db="EMBL/GenBank/DDBJ databases">
        <title>Genomic Encyclopedia of Type Strains, Phase IV (KMG-IV): sequencing the most valuable type-strain genomes for metagenomic binning, comparative biology and taxonomic classification.</title>
        <authorList>
            <person name="Goeker M."/>
        </authorList>
    </citation>
    <scope>NUCLEOTIDE SEQUENCE [LARGE SCALE GENOMIC DNA]</scope>
    <source>
        <strain evidence="2 3">DSM 21945</strain>
    </source>
</reference>
<accession>A0A3N1PPI3</accession>
<dbReference type="Proteomes" id="UP000268033">
    <property type="component" value="Unassembled WGS sequence"/>
</dbReference>
<evidence type="ECO:0000256" key="1">
    <source>
        <dbReference type="SAM" id="SignalP"/>
    </source>
</evidence>
<keyword evidence="3" id="KW-1185">Reference proteome</keyword>
<feature type="chain" id="PRO_5018097916" evidence="1">
    <location>
        <begin position="20"/>
        <end position="40"/>
    </location>
</feature>
<name>A0A3N1PPI3_9GAMM</name>
<organism evidence="2 3">
    <name type="scientific">Gallaecimonas pentaromativorans</name>
    <dbReference type="NCBI Taxonomy" id="584787"/>
    <lineage>
        <taxon>Bacteria</taxon>
        <taxon>Pseudomonadati</taxon>
        <taxon>Pseudomonadota</taxon>
        <taxon>Gammaproteobacteria</taxon>
        <taxon>Enterobacterales</taxon>
        <taxon>Gallaecimonadaceae</taxon>
        <taxon>Gallaecimonas</taxon>
    </lineage>
</organism>
<feature type="signal peptide" evidence="1">
    <location>
        <begin position="1"/>
        <end position="19"/>
    </location>
</feature>